<evidence type="ECO:0000313" key="1">
    <source>
        <dbReference type="EMBL" id="KAK0146368.1"/>
    </source>
</evidence>
<accession>A0AA47MTJ5</accession>
<proteinExistence type="predicted"/>
<name>A0AA47MTJ5_MERPO</name>
<protein>
    <submittedName>
        <fullName evidence="1">Uncharacterized protein</fullName>
    </submittedName>
</protein>
<keyword evidence="2" id="KW-1185">Reference proteome</keyword>
<dbReference type="PANTHER" id="PTHR47331">
    <property type="entry name" value="PHD-TYPE DOMAIN-CONTAINING PROTEIN"/>
    <property type="match status" value="1"/>
</dbReference>
<organism evidence="1 2">
    <name type="scientific">Merluccius polli</name>
    <name type="common">Benguela hake</name>
    <name type="synonym">Merluccius cadenati</name>
    <dbReference type="NCBI Taxonomy" id="89951"/>
    <lineage>
        <taxon>Eukaryota</taxon>
        <taxon>Metazoa</taxon>
        <taxon>Chordata</taxon>
        <taxon>Craniata</taxon>
        <taxon>Vertebrata</taxon>
        <taxon>Euteleostomi</taxon>
        <taxon>Actinopterygii</taxon>
        <taxon>Neopterygii</taxon>
        <taxon>Teleostei</taxon>
        <taxon>Neoteleostei</taxon>
        <taxon>Acanthomorphata</taxon>
        <taxon>Zeiogadaria</taxon>
        <taxon>Gadariae</taxon>
        <taxon>Gadiformes</taxon>
        <taxon>Gadoidei</taxon>
        <taxon>Merlucciidae</taxon>
        <taxon>Merluccius</taxon>
    </lineage>
</organism>
<dbReference type="Proteomes" id="UP001174136">
    <property type="component" value="Unassembled WGS sequence"/>
</dbReference>
<gene>
    <name evidence="1" type="ORF">N1851_014330</name>
</gene>
<evidence type="ECO:0000313" key="2">
    <source>
        <dbReference type="Proteomes" id="UP001174136"/>
    </source>
</evidence>
<dbReference type="PANTHER" id="PTHR47331:SF6">
    <property type="entry name" value="DOUBLECORTIN DOMAIN-CONTAINING PROTEIN"/>
    <property type="match status" value="1"/>
</dbReference>
<reference evidence="1" key="1">
    <citation type="journal article" date="2023" name="Front. Mar. Sci.">
        <title>A new Merluccius polli reference genome to investigate the effects of global change in West African waters.</title>
        <authorList>
            <person name="Mateo J.L."/>
            <person name="Blanco-Fernandez C."/>
            <person name="Garcia-Vazquez E."/>
            <person name="Machado-Schiaffino G."/>
        </authorList>
    </citation>
    <scope>NUCLEOTIDE SEQUENCE</scope>
    <source>
        <strain evidence="1">C29</strain>
        <tissue evidence="1">Fin</tissue>
    </source>
</reference>
<sequence length="156" mass="18237">MTQTETQSYILMLLPSQSQRFKRFSWKSLVQALAFLRYIIQSHKIVETGMTGWHVCTEPQTVEELAEVEMLIITCVQRETYNKEFSCLAAKKRLEHVAPLNTKEKYPFIIPGRNHITNLLVRHFHNKVRHQRRVFTEGAIRKAGCWILNSGSKDVH</sequence>
<dbReference type="AlphaFoldDB" id="A0AA47MTJ5"/>
<comment type="caution">
    <text evidence="1">The sequence shown here is derived from an EMBL/GenBank/DDBJ whole genome shotgun (WGS) entry which is preliminary data.</text>
</comment>
<dbReference type="EMBL" id="JAOPHQ010002584">
    <property type="protein sequence ID" value="KAK0146368.1"/>
    <property type="molecule type" value="Genomic_DNA"/>
</dbReference>